<evidence type="ECO:0000256" key="1">
    <source>
        <dbReference type="SAM" id="MobiDB-lite"/>
    </source>
</evidence>
<keyword evidence="4" id="KW-1185">Reference proteome</keyword>
<dbReference type="EMBL" id="ML977608">
    <property type="protein sequence ID" value="KAF1997902.1"/>
    <property type="molecule type" value="Genomic_DNA"/>
</dbReference>
<dbReference type="AlphaFoldDB" id="A0A6A5W814"/>
<feature type="transmembrane region" description="Helical" evidence="2">
    <location>
        <begin position="26"/>
        <end position="47"/>
    </location>
</feature>
<gene>
    <name evidence="3" type="ORF">P154DRAFT_524442</name>
</gene>
<keyword evidence="2" id="KW-0472">Membrane</keyword>
<feature type="region of interest" description="Disordered" evidence="1">
    <location>
        <begin position="131"/>
        <end position="186"/>
    </location>
</feature>
<evidence type="ECO:0000313" key="4">
    <source>
        <dbReference type="Proteomes" id="UP000799779"/>
    </source>
</evidence>
<proteinExistence type="predicted"/>
<name>A0A6A5W814_9PLEO</name>
<sequence>MVYCIVVNTVEILSLTVPAYTQSRQFYRLPSGLLCIVELGCVAFMMYSIKYLLREGFHGEGDCPQSTCVLPEERLGIVAYACEMINMVIHMEFSVMAFTHCAKRVVPRWLDYWDFERSHLASKRYQQLHHPQQFSQAPQSPRTTSPNAENSYELASMGGTRNTENGLETIVESSSPKKSSQEEYQN</sequence>
<feature type="compositionally biased region" description="Polar residues" evidence="1">
    <location>
        <begin position="131"/>
        <end position="150"/>
    </location>
</feature>
<evidence type="ECO:0000256" key="2">
    <source>
        <dbReference type="SAM" id="Phobius"/>
    </source>
</evidence>
<organism evidence="3 4">
    <name type="scientific">Amniculicola lignicola CBS 123094</name>
    <dbReference type="NCBI Taxonomy" id="1392246"/>
    <lineage>
        <taxon>Eukaryota</taxon>
        <taxon>Fungi</taxon>
        <taxon>Dikarya</taxon>
        <taxon>Ascomycota</taxon>
        <taxon>Pezizomycotina</taxon>
        <taxon>Dothideomycetes</taxon>
        <taxon>Pleosporomycetidae</taxon>
        <taxon>Pleosporales</taxon>
        <taxon>Amniculicolaceae</taxon>
        <taxon>Amniculicola</taxon>
    </lineage>
</organism>
<protein>
    <submittedName>
        <fullName evidence="3">Uncharacterized protein</fullName>
    </submittedName>
</protein>
<dbReference type="OrthoDB" id="3748943at2759"/>
<evidence type="ECO:0000313" key="3">
    <source>
        <dbReference type="EMBL" id="KAF1997902.1"/>
    </source>
</evidence>
<keyword evidence="2" id="KW-0812">Transmembrane</keyword>
<reference evidence="3" key="1">
    <citation type="journal article" date="2020" name="Stud. Mycol.">
        <title>101 Dothideomycetes genomes: a test case for predicting lifestyles and emergence of pathogens.</title>
        <authorList>
            <person name="Haridas S."/>
            <person name="Albert R."/>
            <person name="Binder M."/>
            <person name="Bloem J."/>
            <person name="Labutti K."/>
            <person name="Salamov A."/>
            <person name="Andreopoulos B."/>
            <person name="Baker S."/>
            <person name="Barry K."/>
            <person name="Bills G."/>
            <person name="Bluhm B."/>
            <person name="Cannon C."/>
            <person name="Castanera R."/>
            <person name="Culley D."/>
            <person name="Daum C."/>
            <person name="Ezra D."/>
            <person name="Gonzalez J."/>
            <person name="Henrissat B."/>
            <person name="Kuo A."/>
            <person name="Liang C."/>
            <person name="Lipzen A."/>
            <person name="Lutzoni F."/>
            <person name="Magnuson J."/>
            <person name="Mondo S."/>
            <person name="Nolan M."/>
            <person name="Ohm R."/>
            <person name="Pangilinan J."/>
            <person name="Park H.-J."/>
            <person name="Ramirez L."/>
            <person name="Alfaro M."/>
            <person name="Sun H."/>
            <person name="Tritt A."/>
            <person name="Yoshinaga Y."/>
            <person name="Zwiers L.-H."/>
            <person name="Turgeon B."/>
            <person name="Goodwin S."/>
            <person name="Spatafora J."/>
            <person name="Crous P."/>
            <person name="Grigoriev I."/>
        </authorList>
    </citation>
    <scope>NUCLEOTIDE SEQUENCE</scope>
    <source>
        <strain evidence="3">CBS 123094</strain>
    </source>
</reference>
<dbReference type="Proteomes" id="UP000799779">
    <property type="component" value="Unassembled WGS sequence"/>
</dbReference>
<keyword evidence="2" id="KW-1133">Transmembrane helix</keyword>
<accession>A0A6A5W814</accession>